<feature type="non-terminal residue" evidence="1">
    <location>
        <position position="1"/>
    </location>
</feature>
<evidence type="ECO:0000313" key="1">
    <source>
        <dbReference type="EMBL" id="OEL28458.1"/>
    </source>
</evidence>
<keyword evidence="2" id="KW-1185">Reference proteome</keyword>
<evidence type="ECO:0000313" key="2">
    <source>
        <dbReference type="Proteomes" id="UP000095767"/>
    </source>
</evidence>
<dbReference type="EMBL" id="LWDX02029974">
    <property type="protein sequence ID" value="OEL28458.1"/>
    <property type="molecule type" value="Genomic_DNA"/>
</dbReference>
<gene>
    <name evidence="1" type="ORF">BAE44_0010523</name>
</gene>
<dbReference type="OrthoDB" id="691688at2759"/>
<reference evidence="1 2" key="1">
    <citation type="submission" date="2016-09" db="EMBL/GenBank/DDBJ databases">
        <title>The draft genome of Dichanthelium oligosanthes: A C3 panicoid grass species.</title>
        <authorList>
            <person name="Studer A.J."/>
            <person name="Schnable J.C."/>
            <person name="Brutnell T.P."/>
        </authorList>
    </citation>
    <scope>NUCLEOTIDE SEQUENCE [LARGE SCALE GENOMIC DNA]</scope>
    <source>
        <strain evidence="2">cv. Kellogg 1175</strain>
        <tissue evidence="1">Leaf</tissue>
    </source>
</reference>
<organism evidence="1 2">
    <name type="scientific">Dichanthelium oligosanthes</name>
    <dbReference type="NCBI Taxonomy" id="888268"/>
    <lineage>
        <taxon>Eukaryota</taxon>
        <taxon>Viridiplantae</taxon>
        <taxon>Streptophyta</taxon>
        <taxon>Embryophyta</taxon>
        <taxon>Tracheophyta</taxon>
        <taxon>Spermatophyta</taxon>
        <taxon>Magnoliopsida</taxon>
        <taxon>Liliopsida</taxon>
        <taxon>Poales</taxon>
        <taxon>Poaceae</taxon>
        <taxon>PACMAD clade</taxon>
        <taxon>Panicoideae</taxon>
        <taxon>Panicodae</taxon>
        <taxon>Paniceae</taxon>
        <taxon>Dichantheliinae</taxon>
        <taxon>Dichanthelium</taxon>
    </lineage>
</organism>
<name>A0A1E5VTK7_9POAL</name>
<comment type="caution">
    <text evidence="1">The sequence shown here is derived from an EMBL/GenBank/DDBJ whole genome shotgun (WGS) entry which is preliminary data.</text>
</comment>
<proteinExistence type="predicted"/>
<protein>
    <submittedName>
        <fullName evidence="1">Uncharacterized protein</fullName>
    </submittedName>
</protein>
<accession>A0A1E5VTK7</accession>
<sequence>LPRPSHIPHTHFETLVLLYCWHLWKRRNGIIFWGEVTTLRQTLLACKLDANLWRCRMRKD</sequence>
<dbReference type="Proteomes" id="UP000095767">
    <property type="component" value="Unassembled WGS sequence"/>
</dbReference>
<dbReference type="AlphaFoldDB" id="A0A1E5VTK7"/>